<dbReference type="GO" id="GO:0008168">
    <property type="term" value="F:methyltransferase activity"/>
    <property type="evidence" value="ECO:0007669"/>
    <property type="project" value="UniProtKB-KW"/>
</dbReference>
<keyword evidence="1" id="KW-0808">Transferase</keyword>
<keyword evidence="1" id="KW-0489">Methyltransferase</keyword>
<evidence type="ECO:0000313" key="1">
    <source>
        <dbReference type="EMBL" id="AZS14232.1"/>
    </source>
</evidence>
<organism evidence="1 2">
    <name type="scientific">Paenibacillus lutimineralis</name>
    <dbReference type="NCBI Taxonomy" id="2707005"/>
    <lineage>
        <taxon>Bacteria</taxon>
        <taxon>Bacillati</taxon>
        <taxon>Bacillota</taxon>
        <taxon>Bacilli</taxon>
        <taxon>Bacillales</taxon>
        <taxon>Paenibacillaceae</taxon>
        <taxon>Paenibacillus</taxon>
    </lineage>
</organism>
<dbReference type="AlphaFoldDB" id="A0A3S9UV75"/>
<name>A0A3S9UV75_9BACL</name>
<sequence>MIERAFLTEIAEYTENKIAKVVLNDSLEITDFLVKEMTDTKVGMQYLIPASQISLVTKIALVDQSGTAISTNEVYIPIASDTLLLQTIQVKEASA</sequence>
<gene>
    <name evidence="1" type="ORF">EI981_06995</name>
</gene>
<reference evidence="2" key="1">
    <citation type="submission" date="2018-12" db="EMBL/GenBank/DDBJ databases">
        <title>Complete genome sequence of Paenibacillus sp. MBLB1234.</title>
        <authorList>
            <person name="Nam Y.-D."/>
            <person name="Kang J."/>
            <person name="Chung W.-H."/>
            <person name="Park Y.S."/>
        </authorList>
    </citation>
    <scope>NUCLEOTIDE SEQUENCE [LARGE SCALE GENOMIC DNA]</scope>
    <source>
        <strain evidence="2">MBLB1234</strain>
    </source>
</reference>
<dbReference type="KEGG" id="plut:EI981_06995"/>
<dbReference type="EMBL" id="CP034346">
    <property type="protein sequence ID" value="AZS14232.1"/>
    <property type="molecule type" value="Genomic_DNA"/>
</dbReference>
<dbReference type="GO" id="GO:0032259">
    <property type="term" value="P:methylation"/>
    <property type="evidence" value="ECO:0007669"/>
    <property type="project" value="UniProtKB-KW"/>
</dbReference>
<dbReference type="OrthoDB" id="2086672at2"/>
<protein>
    <submittedName>
        <fullName evidence="1">Ketopantoate hydroxymethyltransferase</fullName>
    </submittedName>
</protein>
<dbReference type="RefSeq" id="WP_126996700.1">
    <property type="nucleotide sequence ID" value="NZ_CP034346.1"/>
</dbReference>
<accession>A0A3S9UV75</accession>
<dbReference type="Proteomes" id="UP000270678">
    <property type="component" value="Chromosome"/>
</dbReference>
<evidence type="ECO:0000313" key="2">
    <source>
        <dbReference type="Proteomes" id="UP000270678"/>
    </source>
</evidence>
<proteinExistence type="predicted"/>
<keyword evidence="2" id="KW-1185">Reference proteome</keyword>